<proteinExistence type="predicted"/>
<dbReference type="EMBL" id="JRHO01000002">
    <property type="protein sequence ID" value="KGK99742.1"/>
    <property type="molecule type" value="Genomic_DNA"/>
</dbReference>
<name>A0A099T3U0_METMT</name>
<gene>
    <name evidence="1" type="ORF">LI82_00570</name>
</gene>
<comment type="caution">
    <text evidence="1">The sequence shown here is derived from an EMBL/GenBank/DDBJ whole genome shotgun (WGS) entry which is preliminary data.</text>
</comment>
<accession>A0A099T3U0</accession>
<reference evidence="1 2" key="1">
    <citation type="submission" date="2014-09" db="EMBL/GenBank/DDBJ databases">
        <title>Draft genome sequence of an obligately methylotrophic methanogen, Methanococcoides methylutens, isolated from marine sediment.</title>
        <authorList>
            <person name="Guan Y."/>
            <person name="Ngugi D.K."/>
            <person name="Blom J."/>
            <person name="Ali S."/>
            <person name="Ferry J.G."/>
            <person name="Stingl U."/>
        </authorList>
    </citation>
    <scope>NUCLEOTIDE SEQUENCE [LARGE SCALE GENOMIC DNA]</scope>
    <source>
        <strain evidence="1 2">DSM 2657</strain>
    </source>
</reference>
<evidence type="ECO:0000313" key="1">
    <source>
        <dbReference type="EMBL" id="KGK99742.1"/>
    </source>
</evidence>
<organism evidence="1 2">
    <name type="scientific">Methanococcoides methylutens</name>
    <dbReference type="NCBI Taxonomy" id="2226"/>
    <lineage>
        <taxon>Archaea</taxon>
        <taxon>Methanobacteriati</taxon>
        <taxon>Methanobacteriota</taxon>
        <taxon>Stenosarchaea group</taxon>
        <taxon>Methanomicrobia</taxon>
        <taxon>Methanosarcinales</taxon>
        <taxon>Methanosarcinaceae</taxon>
        <taxon>Methanococcoides</taxon>
    </lineage>
</organism>
<protein>
    <submittedName>
        <fullName evidence="1">Uncharacterized protein</fullName>
    </submittedName>
</protein>
<evidence type="ECO:0000313" key="2">
    <source>
        <dbReference type="Proteomes" id="UP000029859"/>
    </source>
</evidence>
<dbReference type="AlphaFoldDB" id="A0A099T3U0"/>
<keyword evidence="2" id="KW-1185">Reference proteome</keyword>
<dbReference type="Proteomes" id="UP000029859">
    <property type="component" value="Unassembled WGS sequence"/>
</dbReference>
<sequence length="214" mass="24618">MQTKRYIKLLAHINNSMSENKDVLENDVAVIGKYVSESDNFITREGFFAKKGSKLIISPEELSCYAPQVIEGGRCEKAGSNWRFLDEEQDADLQNITLIYDDFQDSLRVYNCKKLKRIFGELSGYCLVDNSFVGTDAVCLLEKYGGRPIQKDDFCISCHPLTDEEIEKFKDSVDKYINHYYDAKFCGYNIEEDSRLKRFLSAIKGLICSFKKQN</sequence>